<proteinExistence type="predicted"/>
<dbReference type="GO" id="GO:0042393">
    <property type="term" value="F:histone binding"/>
    <property type="evidence" value="ECO:0000318"/>
    <property type="project" value="GO_Central"/>
</dbReference>
<gene>
    <name evidence="4" type="primary">25481312</name>
    <name evidence="3" type="ORF">MTR_0662s0020</name>
</gene>
<evidence type="ECO:0000313" key="5">
    <source>
        <dbReference type="Proteomes" id="UP000002051"/>
    </source>
</evidence>
<keyword evidence="1" id="KW-0103">Bromodomain</keyword>
<dbReference type="STRING" id="3880.A0A072TEL6"/>
<dbReference type="GO" id="GO:0003682">
    <property type="term" value="F:chromatin binding"/>
    <property type="evidence" value="ECO:0000318"/>
    <property type="project" value="GO_Central"/>
</dbReference>
<dbReference type="InterPro" id="IPR036427">
    <property type="entry name" value="Bromodomain-like_sf"/>
</dbReference>
<dbReference type="GO" id="GO:0000785">
    <property type="term" value="C:chromatin"/>
    <property type="evidence" value="ECO:0000318"/>
    <property type="project" value="GO_Central"/>
</dbReference>
<evidence type="ECO:0000256" key="1">
    <source>
        <dbReference type="ARBA" id="ARBA00023117"/>
    </source>
</evidence>
<dbReference type="GO" id="GO:0005634">
    <property type="term" value="C:nucleus"/>
    <property type="evidence" value="ECO:0000318"/>
    <property type="project" value="GO_Central"/>
</dbReference>
<dbReference type="HOGENOM" id="CLU_1028066_0_0_1"/>
<evidence type="ECO:0000313" key="3">
    <source>
        <dbReference type="EMBL" id="KEH15681.1"/>
    </source>
</evidence>
<dbReference type="EnsemblPlants" id="KEH15681">
    <property type="protein sequence ID" value="KEH15681"/>
    <property type="gene ID" value="MTR_0662s0020"/>
</dbReference>
<organism evidence="3 5">
    <name type="scientific">Medicago truncatula</name>
    <name type="common">Barrel medic</name>
    <name type="synonym">Medicago tribuloides</name>
    <dbReference type="NCBI Taxonomy" id="3880"/>
    <lineage>
        <taxon>Eukaryota</taxon>
        <taxon>Viridiplantae</taxon>
        <taxon>Streptophyta</taxon>
        <taxon>Embryophyta</taxon>
        <taxon>Tracheophyta</taxon>
        <taxon>Spermatophyta</taxon>
        <taxon>Magnoliopsida</taxon>
        <taxon>eudicotyledons</taxon>
        <taxon>Gunneridae</taxon>
        <taxon>Pentapetalae</taxon>
        <taxon>rosids</taxon>
        <taxon>fabids</taxon>
        <taxon>Fabales</taxon>
        <taxon>Fabaceae</taxon>
        <taxon>Papilionoideae</taxon>
        <taxon>50 kb inversion clade</taxon>
        <taxon>NPAAA clade</taxon>
        <taxon>Hologalegina</taxon>
        <taxon>IRL clade</taxon>
        <taxon>Trifolieae</taxon>
        <taxon>Medicago</taxon>
    </lineage>
</organism>
<accession>A0A072TEL6</accession>
<dbReference type="SUPFAM" id="SSF47370">
    <property type="entry name" value="Bromodomain"/>
    <property type="match status" value="1"/>
</dbReference>
<reference evidence="3 5" key="1">
    <citation type="journal article" date="2011" name="Nature">
        <title>The Medicago genome provides insight into the evolution of rhizobial symbioses.</title>
        <authorList>
            <person name="Young N.D."/>
            <person name="Debelle F."/>
            <person name="Oldroyd G.E."/>
            <person name="Geurts R."/>
            <person name="Cannon S.B."/>
            <person name="Udvardi M.K."/>
            <person name="Benedito V.A."/>
            <person name="Mayer K.F."/>
            <person name="Gouzy J."/>
            <person name="Schoof H."/>
            <person name="Van de Peer Y."/>
            <person name="Proost S."/>
            <person name="Cook D.R."/>
            <person name="Meyers B.C."/>
            <person name="Spannagl M."/>
            <person name="Cheung F."/>
            <person name="De Mita S."/>
            <person name="Krishnakumar V."/>
            <person name="Gundlach H."/>
            <person name="Zhou S."/>
            <person name="Mudge J."/>
            <person name="Bharti A.K."/>
            <person name="Murray J.D."/>
            <person name="Naoumkina M.A."/>
            <person name="Rosen B."/>
            <person name="Silverstein K.A."/>
            <person name="Tang H."/>
            <person name="Rombauts S."/>
            <person name="Zhao P.X."/>
            <person name="Zhou P."/>
            <person name="Barbe V."/>
            <person name="Bardou P."/>
            <person name="Bechner M."/>
            <person name="Bellec A."/>
            <person name="Berger A."/>
            <person name="Berges H."/>
            <person name="Bidwell S."/>
            <person name="Bisseling T."/>
            <person name="Choisne N."/>
            <person name="Couloux A."/>
            <person name="Denny R."/>
            <person name="Deshpande S."/>
            <person name="Dai X."/>
            <person name="Doyle J.J."/>
            <person name="Dudez A.M."/>
            <person name="Farmer A.D."/>
            <person name="Fouteau S."/>
            <person name="Franken C."/>
            <person name="Gibelin C."/>
            <person name="Gish J."/>
            <person name="Goldstein S."/>
            <person name="Gonzalez A.J."/>
            <person name="Green P.J."/>
            <person name="Hallab A."/>
            <person name="Hartog M."/>
            <person name="Hua A."/>
            <person name="Humphray S.J."/>
            <person name="Jeong D.H."/>
            <person name="Jing Y."/>
            <person name="Jocker A."/>
            <person name="Kenton S.M."/>
            <person name="Kim D.J."/>
            <person name="Klee K."/>
            <person name="Lai H."/>
            <person name="Lang C."/>
            <person name="Lin S."/>
            <person name="Macmil S.L."/>
            <person name="Magdelenat G."/>
            <person name="Matthews L."/>
            <person name="McCorrison J."/>
            <person name="Monaghan E.L."/>
            <person name="Mun J.H."/>
            <person name="Najar F.Z."/>
            <person name="Nicholson C."/>
            <person name="Noirot C."/>
            <person name="O'Bleness M."/>
            <person name="Paule C.R."/>
            <person name="Poulain J."/>
            <person name="Prion F."/>
            <person name="Qin B."/>
            <person name="Qu C."/>
            <person name="Retzel E.F."/>
            <person name="Riddle C."/>
            <person name="Sallet E."/>
            <person name="Samain S."/>
            <person name="Samson N."/>
            <person name="Sanders I."/>
            <person name="Saurat O."/>
            <person name="Scarpelli C."/>
            <person name="Schiex T."/>
            <person name="Segurens B."/>
            <person name="Severin A.J."/>
            <person name="Sherrier D.J."/>
            <person name="Shi R."/>
            <person name="Sims S."/>
            <person name="Singer S.R."/>
            <person name="Sinharoy S."/>
            <person name="Sterck L."/>
            <person name="Viollet A."/>
            <person name="Wang B.B."/>
            <person name="Wang K."/>
            <person name="Wang M."/>
            <person name="Wang X."/>
            <person name="Warfsmann J."/>
            <person name="Weissenbach J."/>
            <person name="White D.D."/>
            <person name="White J.D."/>
            <person name="Wiley G.B."/>
            <person name="Wincker P."/>
            <person name="Xing Y."/>
            <person name="Yang L."/>
            <person name="Yao Z."/>
            <person name="Ying F."/>
            <person name="Zhai J."/>
            <person name="Zhou L."/>
            <person name="Zuber A."/>
            <person name="Denarie J."/>
            <person name="Dixon R.A."/>
            <person name="May G.D."/>
            <person name="Schwartz D.C."/>
            <person name="Rogers J."/>
            <person name="Quetier F."/>
            <person name="Town C.D."/>
            <person name="Roe B.A."/>
        </authorList>
    </citation>
    <scope>NUCLEOTIDE SEQUENCE [LARGE SCALE GENOMIC DNA]</scope>
    <source>
        <strain evidence="3">A17</strain>
        <strain evidence="4 5">cv. Jemalong A17</strain>
    </source>
</reference>
<dbReference type="GO" id="GO:0006357">
    <property type="term" value="P:regulation of transcription by RNA polymerase II"/>
    <property type="evidence" value="ECO:0000318"/>
    <property type="project" value="GO_Central"/>
</dbReference>
<dbReference type="Gene3D" id="1.20.920.10">
    <property type="entry name" value="Bromodomain-like"/>
    <property type="match status" value="1"/>
</dbReference>
<sequence>MASLYQQPRKGLMIKLPFPHGSQKRGSFTIDDSQRDNKRRRVEQSSTKPTISCYRLDAKDSTITLSQQNNKMIENQLSSTTTVSTAKGNQNPKSTLSKENSKVCAKDSKGTLKNDGNAELIKKEEHKKPMEHYKKMQCWVILKKMIEGRDGWALKHPLDLKVLEGLSKSNCLENKYELKANMGLKDIEAKLGFYSTPDEFADDVRLVFSHGLLYTWKDDVHKAAKRLSDTFENRWKSLKEEWTLEERRVKRLIRGRGSHCAQNLIEDKIKL</sequence>
<evidence type="ECO:0000256" key="2">
    <source>
        <dbReference type="SAM" id="MobiDB-lite"/>
    </source>
</evidence>
<evidence type="ECO:0000313" key="4">
    <source>
        <dbReference type="EnsemblPlants" id="KEH15681"/>
    </source>
</evidence>
<dbReference type="EMBL" id="KL403386">
    <property type="protein sequence ID" value="KEH15681.1"/>
    <property type="molecule type" value="Genomic_DNA"/>
</dbReference>
<name>A0A072TEL6_MEDTR</name>
<dbReference type="GO" id="GO:0006338">
    <property type="term" value="P:chromatin remodeling"/>
    <property type="evidence" value="ECO:0000318"/>
    <property type="project" value="GO_Central"/>
</dbReference>
<feature type="region of interest" description="Disordered" evidence="2">
    <location>
        <begin position="79"/>
        <end position="109"/>
    </location>
</feature>
<reference evidence="3 5" key="2">
    <citation type="journal article" date="2014" name="BMC Genomics">
        <title>An improved genome release (version Mt4.0) for the model legume Medicago truncatula.</title>
        <authorList>
            <person name="Tang H."/>
            <person name="Krishnakumar V."/>
            <person name="Bidwell S."/>
            <person name="Rosen B."/>
            <person name="Chan A."/>
            <person name="Zhou S."/>
            <person name="Gentzbittel L."/>
            <person name="Childs K.L."/>
            <person name="Yandell M."/>
            <person name="Gundlach H."/>
            <person name="Mayer K.F."/>
            <person name="Schwartz D.C."/>
            <person name="Town C.D."/>
        </authorList>
    </citation>
    <scope>GENOME REANNOTATION</scope>
    <source>
        <strain evidence="3">A17</strain>
        <strain evidence="4 5">cv. Jemalong A17</strain>
    </source>
</reference>
<dbReference type="AlphaFoldDB" id="A0A072TEL6"/>
<protein>
    <submittedName>
        <fullName evidence="3">Bromodomain protein, putative</fullName>
    </submittedName>
</protein>
<keyword evidence="5" id="KW-1185">Reference proteome</keyword>
<dbReference type="eggNOG" id="KOG1474">
    <property type="taxonomic scope" value="Eukaryota"/>
</dbReference>
<dbReference type="GO" id="GO:0004674">
    <property type="term" value="F:protein serine/threonine kinase activity"/>
    <property type="evidence" value="ECO:0000318"/>
    <property type="project" value="GO_Central"/>
</dbReference>
<feature type="region of interest" description="Disordered" evidence="2">
    <location>
        <begin position="15"/>
        <end position="49"/>
    </location>
</feature>
<dbReference type="OMA" id="GSHCAQN"/>
<feature type="compositionally biased region" description="Basic and acidic residues" evidence="2">
    <location>
        <begin position="99"/>
        <end position="109"/>
    </location>
</feature>
<reference evidence="4" key="3">
    <citation type="submission" date="2015-06" db="UniProtKB">
        <authorList>
            <consortium name="EnsemblPlants"/>
        </authorList>
    </citation>
    <scope>IDENTIFICATION</scope>
    <source>
        <strain evidence="4">cv. Jemalong A17</strain>
    </source>
</reference>
<dbReference type="PaxDb" id="3880-AES91513"/>
<dbReference type="Proteomes" id="UP000002051">
    <property type="component" value="Unassembled WGS sequence"/>
</dbReference>
<dbReference type="PANTHER" id="PTHR45926">
    <property type="entry name" value="OSJNBA0053K19.4 PROTEIN"/>
    <property type="match status" value="1"/>
</dbReference>
<feature type="compositionally biased region" description="Polar residues" evidence="2">
    <location>
        <begin position="79"/>
        <end position="98"/>
    </location>
</feature>